<dbReference type="Proteomes" id="UP001589693">
    <property type="component" value="Unassembled WGS sequence"/>
</dbReference>
<accession>A0ABV6A1K9</accession>
<evidence type="ECO:0000313" key="1">
    <source>
        <dbReference type="EMBL" id="MFB9906343.1"/>
    </source>
</evidence>
<dbReference type="SUPFAM" id="SSF159275">
    <property type="entry name" value="PA1994-like"/>
    <property type="match status" value="1"/>
</dbReference>
<comment type="caution">
    <text evidence="1">The sequence shown here is derived from an EMBL/GenBank/DDBJ whole genome shotgun (WGS) entry which is preliminary data.</text>
</comment>
<organism evidence="1 2">
    <name type="scientific">Allokutzneria oryzae</name>
    <dbReference type="NCBI Taxonomy" id="1378989"/>
    <lineage>
        <taxon>Bacteria</taxon>
        <taxon>Bacillati</taxon>
        <taxon>Actinomycetota</taxon>
        <taxon>Actinomycetes</taxon>
        <taxon>Pseudonocardiales</taxon>
        <taxon>Pseudonocardiaceae</taxon>
        <taxon>Allokutzneria</taxon>
    </lineage>
</organism>
<name>A0ABV6A1K9_9PSEU</name>
<proteinExistence type="predicted"/>
<dbReference type="InterPro" id="IPR009467">
    <property type="entry name" value="Glycolipid-bd_prot_put"/>
</dbReference>
<reference evidence="1 2" key="1">
    <citation type="submission" date="2024-09" db="EMBL/GenBank/DDBJ databases">
        <authorList>
            <person name="Sun Q."/>
            <person name="Mori K."/>
        </authorList>
    </citation>
    <scope>NUCLEOTIDE SEQUENCE [LARGE SCALE GENOMIC DNA]</scope>
    <source>
        <strain evidence="1 2">TBRC 7907</strain>
    </source>
</reference>
<keyword evidence="2" id="KW-1185">Reference proteome</keyword>
<sequence length="206" mass="22970">MPNTDRVTAATPGQRRPLLLTWQGVGAPRLESARLLLSDNRRLRAAGRMIAPRTRETEAFNATYDVTVGENGVVKRVFLHSITAEVERQLSFSRSDDGFWLMDRGQGAQRTQFDGAAEVDVQHCVLFNTLPVRRLNLHREAGEHDLPIAYVSLPDLTVEIKRQSYRTVSVGESTSVVNYSSEGFSSDITVDPDGIVVDYPEIARQI</sequence>
<dbReference type="RefSeq" id="WP_377854495.1">
    <property type="nucleotide sequence ID" value="NZ_JBHLZU010000018.1"/>
</dbReference>
<dbReference type="EMBL" id="JBHLZU010000018">
    <property type="protein sequence ID" value="MFB9906343.1"/>
    <property type="molecule type" value="Genomic_DNA"/>
</dbReference>
<protein>
    <submittedName>
        <fullName evidence="1">Glycolipid-binding domain-containing protein</fullName>
    </submittedName>
</protein>
<evidence type="ECO:0000313" key="2">
    <source>
        <dbReference type="Proteomes" id="UP001589693"/>
    </source>
</evidence>
<dbReference type="Pfam" id="PF06475">
    <property type="entry name" value="Glycolipid_bind"/>
    <property type="match status" value="1"/>
</dbReference>
<gene>
    <name evidence="1" type="ORF">ACFFQA_20605</name>
</gene>